<geneLocation type="plasmid" evidence="1">
    <name>pNF2</name>
</geneLocation>
<keyword evidence="1" id="KW-0614">Plasmid</keyword>
<organism evidence="1">
    <name type="scientific">Burkholderia sp. NF100</name>
    <dbReference type="NCBI Taxonomy" id="91917"/>
    <lineage>
        <taxon>Bacteria</taxon>
        <taxon>Pseudomonadati</taxon>
        <taxon>Pseudomonadota</taxon>
        <taxon>Betaproteobacteria</taxon>
        <taxon>Burkholderiales</taxon>
        <taxon>Burkholderiaceae</taxon>
        <taxon>Burkholderia</taxon>
    </lineage>
</organism>
<evidence type="ECO:0000313" key="1">
    <source>
        <dbReference type="EMBL" id="BAE86942.1"/>
    </source>
</evidence>
<accession>Q25C64</accession>
<protein>
    <submittedName>
        <fullName evidence="1">Uncharacterized protein</fullName>
    </submittedName>
</protein>
<sequence>MTKPFAEYLVASSLRLWRSLVLCLCAVYGPAWGYEADVHYGLTKWLALQAGFPEQQAELIATGNQRVDFGSIETIRLLTDYACLRPDKESAEEMRASHYPVGGADPEGQGVVAGGAAARQRVTAVTKAATSSRAGELLLAFGAALHSFQDSWAHAGAISGPPAALGLLNCQAPLWTTAPLTRGGPERHGADLLHTSPSSALEMAKQTYVLLRSFPAVQGHQRSSKPWVDVENSLITLLKADTKEASAAWFRVEGLNDVSFLAAISLPNGAGNWPLPPKSRILPKFTEPRSLQYDVPEDLKSFFHRFFLRWLTSSDPASAVVENADPAHASQLGARLKLWRLRDHGSASALLHKEGALSKADLRAVESRARTTDAYAAYAVLNDALLPVRGIESYPSPILPYVIRVIPAATEGGNERSAAIAKIRHAPYDEIIVLAEKKSSGWQVVSVQSVVDH</sequence>
<proteinExistence type="predicted"/>
<name>Q25C64_9BURK</name>
<reference evidence="1" key="1">
    <citation type="journal article" date="2006" name="Microbes Environ.">
        <title>A Novel Organophosphorus Pesticide Hydrolase Gene Encoded on a Plasmid in Burkholderia sp. Strain NF100.</title>
        <authorList>
            <person name="Tago K."/>
            <person name="Yonezewa S."/>
            <person name="Ohkouchi T."/>
            <person name="Ninomiya T."/>
            <person name="Hashimonto M."/>
            <person name="Hayatsu M."/>
        </authorList>
    </citation>
    <scope>NUCLEOTIDE SEQUENCE</scope>
    <source>
        <strain evidence="1">NF100</strain>
        <plasmid evidence="1">pNF2</plasmid>
    </source>
</reference>
<dbReference type="AlphaFoldDB" id="Q25C64"/>
<dbReference type="EMBL" id="AB235840">
    <property type="protein sequence ID" value="BAE86942.1"/>
    <property type="molecule type" value="Genomic_DNA"/>
</dbReference>